<sequence>MYQPEIVQVLPTKEYTVYLYYDDGNVRLYDVKSLIEKGGIFEQLKNLDVFINTCTIMNDTLAWDVAGNYNEWECIDICPDTLLDAPIVENIEEVEEKLFTH</sequence>
<protein>
    <submittedName>
        <fullName evidence="1">DUF2442 domain-containing protein</fullName>
    </submittedName>
</protein>
<organism evidence="1 2">
    <name type="scientific">Candidatus Cellulosilyticum pullistercoris</name>
    <dbReference type="NCBI Taxonomy" id="2838521"/>
    <lineage>
        <taxon>Bacteria</taxon>
        <taxon>Bacillati</taxon>
        <taxon>Bacillota</taxon>
        <taxon>Clostridia</taxon>
        <taxon>Lachnospirales</taxon>
        <taxon>Cellulosilyticaceae</taxon>
        <taxon>Cellulosilyticum</taxon>
    </lineage>
</organism>
<evidence type="ECO:0000313" key="1">
    <source>
        <dbReference type="EMBL" id="MBU3804011.1"/>
    </source>
</evidence>
<dbReference type="EMBL" id="JAHLFQ010000098">
    <property type="protein sequence ID" value="MBU3804011.1"/>
    <property type="molecule type" value="Genomic_DNA"/>
</dbReference>
<accession>A0A9E2KCP6</accession>
<evidence type="ECO:0000313" key="2">
    <source>
        <dbReference type="Proteomes" id="UP000824229"/>
    </source>
</evidence>
<gene>
    <name evidence="1" type="ORF">H9872_04550</name>
</gene>
<dbReference type="InterPro" id="IPR036782">
    <property type="entry name" value="NE0471-like_N"/>
</dbReference>
<dbReference type="InterPro" id="IPR018841">
    <property type="entry name" value="DUF2442"/>
</dbReference>
<dbReference type="Pfam" id="PF10387">
    <property type="entry name" value="DUF2442"/>
    <property type="match status" value="1"/>
</dbReference>
<name>A0A9E2KCP6_9FIRM</name>
<comment type="caution">
    <text evidence="1">The sequence shown here is derived from an EMBL/GenBank/DDBJ whole genome shotgun (WGS) entry which is preliminary data.</text>
</comment>
<reference evidence="1" key="1">
    <citation type="journal article" date="2021" name="PeerJ">
        <title>Extensive microbial diversity within the chicken gut microbiome revealed by metagenomics and culture.</title>
        <authorList>
            <person name="Gilroy R."/>
            <person name="Ravi A."/>
            <person name="Getino M."/>
            <person name="Pursley I."/>
            <person name="Horton D.L."/>
            <person name="Alikhan N.F."/>
            <person name="Baker D."/>
            <person name="Gharbi K."/>
            <person name="Hall N."/>
            <person name="Watson M."/>
            <person name="Adriaenssens E.M."/>
            <person name="Foster-Nyarko E."/>
            <person name="Jarju S."/>
            <person name="Secka A."/>
            <person name="Antonio M."/>
            <person name="Oren A."/>
            <person name="Chaudhuri R.R."/>
            <person name="La Ragione R."/>
            <person name="Hildebrand F."/>
            <person name="Pallen M.J."/>
        </authorList>
    </citation>
    <scope>NUCLEOTIDE SEQUENCE</scope>
    <source>
        <strain evidence="1">B5-657</strain>
    </source>
</reference>
<proteinExistence type="predicted"/>
<dbReference type="Proteomes" id="UP000824229">
    <property type="component" value="Unassembled WGS sequence"/>
</dbReference>
<reference evidence="1" key="2">
    <citation type="submission" date="2021-04" db="EMBL/GenBank/DDBJ databases">
        <authorList>
            <person name="Gilroy R."/>
        </authorList>
    </citation>
    <scope>NUCLEOTIDE SEQUENCE</scope>
    <source>
        <strain evidence="1">B5-657</strain>
    </source>
</reference>
<dbReference type="SUPFAM" id="SSF143880">
    <property type="entry name" value="NE0471 N-terminal domain-like"/>
    <property type="match status" value="1"/>
</dbReference>
<dbReference type="Gene3D" id="3.30.2020.10">
    <property type="entry name" value="NE0471-like N-terminal domain"/>
    <property type="match status" value="1"/>
</dbReference>
<dbReference type="AlphaFoldDB" id="A0A9E2KCP6"/>